<reference evidence="2 3" key="1">
    <citation type="submission" date="2014-04" db="EMBL/GenBank/DDBJ databases">
        <authorList>
            <consortium name="DOE Joint Genome Institute"/>
            <person name="Kuo A."/>
            <person name="Kohler A."/>
            <person name="Jargeat P."/>
            <person name="Nagy L.G."/>
            <person name="Floudas D."/>
            <person name="Copeland A."/>
            <person name="Barry K.W."/>
            <person name="Cichocki N."/>
            <person name="Veneault-Fourrey C."/>
            <person name="LaButti K."/>
            <person name="Lindquist E.A."/>
            <person name="Lipzen A."/>
            <person name="Lundell T."/>
            <person name="Morin E."/>
            <person name="Murat C."/>
            <person name="Sun H."/>
            <person name="Tunlid A."/>
            <person name="Henrissat B."/>
            <person name="Grigoriev I.V."/>
            <person name="Hibbett D.S."/>
            <person name="Martin F."/>
            <person name="Nordberg H.P."/>
            <person name="Cantor M.N."/>
            <person name="Hua S.X."/>
        </authorList>
    </citation>
    <scope>NUCLEOTIDE SEQUENCE [LARGE SCALE GENOMIC DNA]</scope>
    <source>
        <strain evidence="2 3">Ve08.2h10</strain>
    </source>
</reference>
<accession>A0A0D0C1S5</accession>
<dbReference type="InParanoid" id="A0A0D0C1S5"/>
<evidence type="ECO:0000313" key="2">
    <source>
        <dbReference type="EMBL" id="KIK77162.1"/>
    </source>
</evidence>
<protein>
    <submittedName>
        <fullName evidence="2">Uncharacterized protein</fullName>
    </submittedName>
</protein>
<proteinExistence type="predicted"/>
<dbReference type="HOGENOM" id="CLU_082784_0_0_1"/>
<gene>
    <name evidence="2" type="ORF">PAXRUDRAFT_835078</name>
</gene>
<name>A0A0D0C1S5_9AGAM</name>
<feature type="region of interest" description="Disordered" evidence="1">
    <location>
        <begin position="180"/>
        <end position="219"/>
    </location>
</feature>
<reference evidence="3" key="2">
    <citation type="submission" date="2015-01" db="EMBL/GenBank/DDBJ databases">
        <title>Evolutionary Origins and Diversification of the Mycorrhizal Mutualists.</title>
        <authorList>
            <consortium name="DOE Joint Genome Institute"/>
            <consortium name="Mycorrhizal Genomics Consortium"/>
            <person name="Kohler A."/>
            <person name="Kuo A."/>
            <person name="Nagy L.G."/>
            <person name="Floudas D."/>
            <person name="Copeland A."/>
            <person name="Barry K.W."/>
            <person name="Cichocki N."/>
            <person name="Veneault-Fourrey C."/>
            <person name="LaButti K."/>
            <person name="Lindquist E.A."/>
            <person name="Lipzen A."/>
            <person name="Lundell T."/>
            <person name="Morin E."/>
            <person name="Murat C."/>
            <person name="Riley R."/>
            <person name="Ohm R."/>
            <person name="Sun H."/>
            <person name="Tunlid A."/>
            <person name="Henrissat B."/>
            <person name="Grigoriev I.V."/>
            <person name="Hibbett D.S."/>
            <person name="Martin F."/>
        </authorList>
    </citation>
    <scope>NUCLEOTIDE SEQUENCE [LARGE SCALE GENOMIC DNA]</scope>
    <source>
        <strain evidence="3">Ve08.2h10</strain>
    </source>
</reference>
<keyword evidence="3" id="KW-1185">Reference proteome</keyword>
<feature type="compositionally biased region" description="Polar residues" evidence="1">
    <location>
        <begin position="198"/>
        <end position="219"/>
    </location>
</feature>
<feature type="non-terminal residue" evidence="2">
    <location>
        <position position="1"/>
    </location>
</feature>
<sequence>MPSNDRRTVIFPVRLGPARSYDQAIFPLTRFKGTGPLREGDLLLEATMDEMYNIWEMSKGLESGRQLLADTKAVYDDMIDQRAKIERFRRQKTYNPFKVYSRFRARQIFLSASRELYNVTWTTSEKMRRAGLSVVSLVATPAPEEPIAEDEQIEGIAVDIDGPVNQQTASVLAEMQGMFEVSRNPSAEANPSDGEEVATSQAMESTTDPETLSSVQSSV</sequence>
<evidence type="ECO:0000256" key="1">
    <source>
        <dbReference type="SAM" id="MobiDB-lite"/>
    </source>
</evidence>
<dbReference type="Proteomes" id="UP000054538">
    <property type="component" value="Unassembled WGS sequence"/>
</dbReference>
<evidence type="ECO:0000313" key="3">
    <source>
        <dbReference type="Proteomes" id="UP000054538"/>
    </source>
</evidence>
<organism evidence="2 3">
    <name type="scientific">Paxillus rubicundulus Ve08.2h10</name>
    <dbReference type="NCBI Taxonomy" id="930991"/>
    <lineage>
        <taxon>Eukaryota</taxon>
        <taxon>Fungi</taxon>
        <taxon>Dikarya</taxon>
        <taxon>Basidiomycota</taxon>
        <taxon>Agaricomycotina</taxon>
        <taxon>Agaricomycetes</taxon>
        <taxon>Agaricomycetidae</taxon>
        <taxon>Boletales</taxon>
        <taxon>Paxilineae</taxon>
        <taxon>Paxillaceae</taxon>
        <taxon>Paxillus</taxon>
    </lineage>
</organism>
<dbReference type="OrthoDB" id="2692489at2759"/>
<dbReference type="EMBL" id="KN827106">
    <property type="protein sequence ID" value="KIK77162.1"/>
    <property type="molecule type" value="Genomic_DNA"/>
</dbReference>
<dbReference type="AlphaFoldDB" id="A0A0D0C1S5"/>